<evidence type="ECO:0000259" key="1">
    <source>
        <dbReference type="Pfam" id="PF23310"/>
    </source>
</evidence>
<keyword evidence="3" id="KW-1185">Reference proteome</keyword>
<organism evidence="2 3">
    <name type="scientific">Lactuca sativa</name>
    <name type="common">Garden lettuce</name>
    <dbReference type="NCBI Taxonomy" id="4236"/>
    <lineage>
        <taxon>Eukaryota</taxon>
        <taxon>Viridiplantae</taxon>
        <taxon>Streptophyta</taxon>
        <taxon>Embryophyta</taxon>
        <taxon>Tracheophyta</taxon>
        <taxon>Spermatophyta</taxon>
        <taxon>Magnoliopsida</taxon>
        <taxon>eudicotyledons</taxon>
        <taxon>Gunneridae</taxon>
        <taxon>Pentapetalae</taxon>
        <taxon>asterids</taxon>
        <taxon>campanulids</taxon>
        <taxon>Asterales</taxon>
        <taxon>Asteraceae</taxon>
        <taxon>Cichorioideae</taxon>
        <taxon>Cichorieae</taxon>
        <taxon>Lactucinae</taxon>
        <taxon>Lactuca</taxon>
    </lineage>
</organism>
<accession>A0A9R1VV21</accession>
<gene>
    <name evidence="2" type="ORF">LSAT_V11C400203560</name>
</gene>
<dbReference type="InterPro" id="IPR057136">
    <property type="entry name" value="At2g35280_TPR_dom"/>
</dbReference>
<reference evidence="2 3" key="1">
    <citation type="journal article" date="2017" name="Nat. Commun.">
        <title>Genome assembly with in vitro proximity ligation data and whole-genome triplication in lettuce.</title>
        <authorList>
            <person name="Reyes-Chin-Wo S."/>
            <person name="Wang Z."/>
            <person name="Yang X."/>
            <person name="Kozik A."/>
            <person name="Arikit S."/>
            <person name="Song C."/>
            <person name="Xia L."/>
            <person name="Froenicke L."/>
            <person name="Lavelle D.O."/>
            <person name="Truco M.J."/>
            <person name="Xia R."/>
            <person name="Zhu S."/>
            <person name="Xu C."/>
            <person name="Xu H."/>
            <person name="Xu X."/>
            <person name="Cox K."/>
            <person name="Korf I."/>
            <person name="Meyers B.C."/>
            <person name="Michelmore R.W."/>
        </authorList>
    </citation>
    <scope>NUCLEOTIDE SEQUENCE [LARGE SCALE GENOMIC DNA]</scope>
    <source>
        <strain evidence="3">cv. Salinas</strain>
        <tissue evidence="2">Seedlings</tissue>
    </source>
</reference>
<dbReference type="EMBL" id="NBSK02000004">
    <property type="protein sequence ID" value="KAJ0213091.1"/>
    <property type="molecule type" value="Genomic_DNA"/>
</dbReference>
<protein>
    <recommendedName>
        <fullName evidence="1">At2g35280-like TPR domain-containing protein</fullName>
    </recommendedName>
</protein>
<dbReference type="Proteomes" id="UP000235145">
    <property type="component" value="Unassembled WGS sequence"/>
</dbReference>
<feature type="domain" description="At2g35280-like TPR" evidence="1">
    <location>
        <begin position="5"/>
        <end position="68"/>
    </location>
</feature>
<evidence type="ECO:0000313" key="3">
    <source>
        <dbReference type="Proteomes" id="UP000235145"/>
    </source>
</evidence>
<dbReference type="Pfam" id="PF23310">
    <property type="entry name" value="TPR_27"/>
    <property type="match status" value="1"/>
</dbReference>
<sequence>MKISKYFLSGEDEPGKQLLQDATDKGQLDAIFVIGMLLMAEGSERKQEYLIMLNNAYINTRRSWNLRQTCYKVRSYLDACLVKFAKMFGISLE</sequence>
<proteinExistence type="predicted"/>
<evidence type="ECO:0000313" key="2">
    <source>
        <dbReference type="EMBL" id="KAJ0213091.1"/>
    </source>
</evidence>
<dbReference type="AlphaFoldDB" id="A0A9R1VV21"/>
<name>A0A9R1VV21_LACSA</name>
<comment type="caution">
    <text evidence="2">The sequence shown here is derived from an EMBL/GenBank/DDBJ whole genome shotgun (WGS) entry which is preliminary data.</text>
</comment>